<proteinExistence type="predicted"/>
<dbReference type="PANTHER" id="PTHR12558">
    <property type="entry name" value="CELL DIVISION CYCLE 16,23,27"/>
    <property type="match status" value="1"/>
</dbReference>
<feature type="repeat" description="TPR" evidence="3">
    <location>
        <begin position="434"/>
        <end position="467"/>
    </location>
</feature>
<keyword evidence="2 3" id="KW-0802">TPR repeat</keyword>
<organism evidence="5 6">
    <name type="scientific">Campylobacter canadensis</name>
    <dbReference type="NCBI Taxonomy" id="449520"/>
    <lineage>
        <taxon>Bacteria</taxon>
        <taxon>Pseudomonadati</taxon>
        <taxon>Campylobacterota</taxon>
        <taxon>Epsilonproteobacteria</taxon>
        <taxon>Campylobacterales</taxon>
        <taxon>Campylobacteraceae</taxon>
        <taxon>Campylobacter</taxon>
    </lineage>
</organism>
<dbReference type="PANTHER" id="PTHR12558:SF13">
    <property type="entry name" value="CELL DIVISION CYCLE PROTEIN 27 HOMOLOG"/>
    <property type="match status" value="1"/>
</dbReference>
<dbReference type="Proteomes" id="UP000786183">
    <property type="component" value="Unassembled WGS sequence"/>
</dbReference>
<name>A0ABS7WR84_9BACT</name>
<dbReference type="Gene3D" id="1.25.40.10">
    <property type="entry name" value="Tetratricopeptide repeat domain"/>
    <property type="match status" value="4"/>
</dbReference>
<evidence type="ECO:0000256" key="1">
    <source>
        <dbReference type="ARBA" id="ARBA00022737"/>
    </source>
</evidence>
<dbReference type="EMBL" id="JACGBB010000003">
    <property type="protein sequence ID" value="MBZ7986886.1"/>
    <property type="molecule type" value="Genomic_DNA"/>
</dbReference>
<dbReference type="SUPFAM" id="SSF81901">
    <property type="entry name" value="HCP-like"/>
    <property type="match status" value="1"/>
</dbReference>
<feature type="repeat" description="TPR" evidence="3">
    <location>
        <begin position="114"/>
        <end position="147"/>
    </location>
</feature>
<evidence type="ECO:0000313" key="5">
    <source>
        <dbReference type="EMBL" id="MBZ7986886.1"/>
    </source>
</evidence>
<accession>A0ABS7WR84</accession>
<keyword evidence="4" id="KW-0472">Membrane</keyword>
<evidence type="ECO:0000313" key="6">
    <source>
        <dbReference type="Proteomes" id="UP000786183"/>
    </source>
</evidence>
<dbReference type="Pfam" id="PF13432">
    <property type="entry name" value="TPR_16"/>
    <property type="match status" value="1"/>
</dbReference>
<reference evidence="5 6" key="1">
    <citation type="submission" date="2020-07" db="EMBL/GenBank/DDBJ databases">
        <title>Transfer of Campylobacter canadensis to the novel genus Avispirillum gen. nov., that also includes two novel species recovered from migratory waterfowl: Avispirillum anseris sp. nov. and Avispirillum brantae sp. nov.</title>
        <authorList>
            <person name="Miller W.G."/>
            <person name="Chapman M.H."/>
            <person name="Yee E."/>
            <person name="Inglis G.D."/>
        </authorList>
    </citation>
    <scope>NUCLEOTIDE SEQUENCE [LARGE SCALE GENOMIC DNA]</scope>
    <source>
        <strain evidence="5 6">L283</strain>
    </source>
</reference>
<dbReference type="InterPro" id="IPR011990">
    <property type="entry name" value="TPR-like_helical_dom_sf"/>
</dbReference>
<keyword evidence="4" id="KW-1133">Transmembrane helix</keyword>
<evidence type="ECO:0000256" key="3">
    <source>
        <dbReference type="PROSITE-ProRule" id="PRU00339"/>
    </source>
</evidence>
<sequence length="751" mass="86474">MAEEKVIVIEEESTELSEVKKSPFNKKNLILIIALLFVLILLLLSLFFIIKSKKNSENKQESLTQLIKESPVSIEQFQSKKLDIMIAKANSLYESGDKNEALKLYENIAKYNESFSNYNLGVSRMKQENYKDALTSFKKALENNENNTVAALNAAVCALYLNNKKEFNYYIDLAYSYLNNEQESALYYYYLGLINYYKGFYPEALQALSKNKNKVYQDDSSYLQAKIYSILNDEKRAITKLQEVSNYDNSLTLGLLYAKNAEFNKAKFYLTNALERKKESDLVRLSLAFVDLKVADYKESSELFAYLLKNNKDLLENKYYVQTIINKRLSDIDYAQSLYDKNFLSSKQQQYDLIFYYSPFLVFNAKNAMKLINKANVNIFLDDYSSANAFLQDSNTISNIDIQISKALNLAFNYNIEKASEIFQDLVKQYPQHSILQYDLALTYALLNKYDLAKKHFIASYHLDPNNTQAGIYALYCADILLDEDIRLEQDVSENVKNQNKAYTKALLAVKTKDYVQMQDFLNSKYEKNPFNIILKIICDFVNLNTDNLVNDAKVLNDISNNDIIANILYFSLKNTNKDIKKYARDIQIYFLNKNLDYRALFGGARIVSLNYVKLMQISGLLASEREKLKELLKTSNEVGILKALAYLDIYANEFEESYTIYNSLIDDYQIQDSQTFFLASVAAIGANHPNSAIALLELSRVKNPQNLESRFALALLYLQARNYDAAISQLEKINNGFFSSYFSFTISSSK</sequence>
<feature type="transmembrane region" description="Helical" evidence="4">
    <location>
        <begin position="29"/>
        <end position="50"/>
    </location>
</feature>
<evidence type="ECO:0000256" key="4">
    <source>
        <dbReference type="SAM" id="Phobius"/>
    </source>
</evidence>
<protein>
    <submittedName>
        <fullName evidence="5">Tetratricopeptide repeat protein</fullName>
    </submittedName>
</protein>
<dbReference type="SUPFAM" id="SSF48452">
    <property type="entry name" value="TPR-like"/>
    <property type="match status" value="2"/>
</dbReference>
<keyword evidence="6" id="KW-1185">Reference proteome</keyword>
<comment type="caution">
    <text evidence="5">The sequence shown here is derived from an EMBL/GenBank/DDBJ whole genome shotgun (WGS) entry which is preliminary data.</text>
</comment>
<dbReference type="InterPro" id="IPR013105">
    <property type="entry name" value="TPR_2"/>
</dbReference>
<dbReference type="SMART" id="SM00028">
    <property type="entry name" value="TPR"/>
    <property type="match status" value="4"/>
</dbReference>
<dbReference type="InterPro" id="IPR019734">
    <property type="entry name" value="TPR_rpt"/>
</dbReference>
<dbReference type="Pfam" id="PF07719">
    <property type="entry name" value="TPR_2"/>
    <property type="match status" value="1"/>
</dbReference>
<dbReference type="RefSeq" id="WP_224325165.1">
    <property type="nucleotide sequence ID" value="NZ_JACGBB010000003.1"/>
</dbReference>
<gene>
    <name evidence="5" type="ORF">AVCANL283_01970</name>
</gene>
<evidence type="ECO:0000256" key="2">
    <source>
        <dbReference type="ARBA" id="ARBA00022803"/>
    </source>
</evidence>
<dbReference type="PROSITE" id="PS50005">
    <property type="entry name" value="TPR"/>
    <property type="match status" value="2"/>
</dbReference>
<keyword evidence="1" id="KW-0677">Repeat</keyword>
<keyword evidence="4" id="KW-0812">Transmembrane</keyword>